<evidence type="ECO:0000313" key="21">
    <source>
        <dbReference type="Proteomes" id="UP000838412"/>
    </source>
</evidence>
<dbReference type="PROSITE" id="PS01187">
    <property type="entry name" value="EGF_CA"/>
    <property type="match status" value="4"/>
</dbReference>
<dbReference type="SMART" id="SM00181">
    <property type="entry name" value="EGF"/>
    <property type="match status" value="17"/>
</dbReference>
<keyword evidence="13" id="KW-0675">Receptor</keyword>
<dbReference type="SMART" id="SM00209">
    <property type="entry name" value="TSP1"/>
    <property type="match status" value="1"/>
</dbReference>
<dbReference type="Pfam" id="PF06119">
    <property type="entry name" value="NIDO"/>
    <property type="match status" value="1"/>
</dbReference>
<dbReference type="PROSITE" id="PS00010">
    <property type="entry name" value="ASX_HYDROXYL"/>
    <property type="match status" value="6"/>
</dbReference>
<dbReference type="InterPro" id="IPR000742">
    <property type="entry name" value="EGF"/>
</dbReference>
<evidence type="ECO:0000256" key="16">
    <source>
        <dbReference type="SAM" id="Phobius"/>
    </source>
</evidence>
<evidence type="ECO:0000256" key="11">
    <source>
        <dbReference type="ARBA" id="ARBA00023136"/>
    </source>
</evidence>
<dbReference type="InterPro" id="IPR000884">
    <property type="entry name" value="TSP1_rpt"/>
</dbReference>
<evidence type="ECO:0000256" key="2">
    <source>
        <dbReference type="ARBA" id="ARBA00004613"/>
    </source>
</evidence>
<dbReference type="InterPro" id="IPR001881">
    <property type="entry name" value="EGF-like_Ca-bd_dom"/>
</dbReference>
<dbReference type="FunFam" id="2.10.25.10:FF:000005">
    <property type="entry name" value="Fibrillin 2"/>
    <property type="match status" value="1"/>
</dbReference>
<dbReference type="InterPro" id="IPR001846">
    <property type="entry name" value="VWF_type-D"/>
</dbReference>
<keyword evidence="8" id="KW-0677">Repeat</keyword>
<evidence type="ECO:0000256" key="14">
    <source>
        <dbReference type="ARBA" id="ARBA00023180"/>
    </source>
</evidence>
<evidence type="ECO:0000256" key="10">
    <source>
        <dbReference type="ARBA" id="ARBA00022989"/>
    </source>
</evidence>
<feature type="domain" description="EGF-like" evidence="17">
    <location>
        <begin position="4680"/>
        <end position="4724"/>
    </location>
</feature>
<dbReference type="FunFam" id="2.10.25.10:FF:000014">
    <property type="entry name" value="Latent-transforming growth factor beta-binding protein 3"/>
    <property type="match status" value="1"/>
</dbReference>
<keyword evidence="10 16" id="KW-1133">Transmembrane helix</keyword>
<evidence type="ECO:0000256" key="8">
    <source>
        <dbReference type="ARBA" id="ARBA00022737"/>
    </source>
</evidence>
<keyword evidence="4 15" id="KW-0245">EGF-like domain</keyword>
<gene>
    <name evidence="20" type="primary">SCUBE3</name>
    <name evidence="20" type="ORF">BLAG_LOCUS9369</name>
</gene>
<dbReference type="GO" id="GO:0071944">
    <property type="term" value="C:cell periphery"/>
    <property type="evidence" value="ECO:0007669"/>
    <property type="project" value="UniProtKB-ARBA"/>
</dbReference>
<dbReference type="GO" id="GO:0007160">
    <property type="term" value="P:cell-matrix adhesion"/>
    <property type="evidence" value="ECO:0007669"/>
    <property type="project" value="InterPro"/>
</dbReference>
<keyword evidence="6 16" id="KW-0812">Transmembrane</keyword>
<dbReference type="CDD" id="cd00054">
    <property type="entry name" value="EGF_CA"/>
    <property type="match status" value="12"/>
</dbReference>
<dbReference type="InterPro" id="IPR036364">
    <property type="entry name" value="SEA_dom_sf"/>
</dbReference>
<dbReference type="InterPro" id="IPR049883">
    <property type="entry name" value="NOTCH1_EGF-like"/>
</dbReference>
<dbReference type="FunFam" id="2.10.25.10:FF:000038">
    <property type="entry name" value="Fibrillin 2"/>
    <property type="match status" value="2"/>
</dbReference>
<feature type="domain" description="AMOP" evidence="18">
    <location>
        <begin position="4011"/>
        <end position="4141"/>
    </location>
</feature>
<feature type="domain" description="EGF-like" evidence="17">
    <location>
        <begin position="3690"/>
        <end position="3729"/>
    </location>
</feature>
<evidence type="ECO:0000256" key="12">
    <source>
        <dbReference type="ARBA" id="ARBA00023157"/>
    </source>
</evidence>
<dbReference type="SUPFAM" id="SSF82671">
    <property type="entry name" value="SEA domain"/>
    <property type="match status" value="1"/>
</dbReference>
<evidence type="ECO:0000256" key="3">
    <source>
        <dbReference type="ARBA" id="ARBA00022525"/>
    </source>
</evidence>
<dbReference type="OrthoDB" id="1163657at2759"/>
<keyword evidence="9" id="KW-0106">Calcium</keyword>
<dbReference type="GO" id="GO:0016020">
    <property type="term" value="C:membrane"/>
    <property type="evidence" value="ECO:0007669"/>
    <property type="project" value="UniProtKB-SubCell"/>
</dbReference>
<evidence type="ECO:0000256" key="13">
    <source>
        <dbReference type="ARBA" id="ARBA00023170"/>
    </source>
</evidence>
<dbReference type="InterPro" id="IPR018097">
    <property type="entry name" value="EGF_Ca-bd_CS"/>
</dbReference>
<organism evidence="20 21">
    <name type="scientific">Branchiostoma lanceolatum</name>
    <name type="common">Common lancelet</name>
    <name type="synonym">Amphioxus lanceolatum</name>
    <dbReference type="NCBI Taxonomy" id="7740"/>
    <lineage>
        <taxon>Eukaryota</taxon>
        <taxon>Metazoa</taxon>
        <taxon>Chordata</taxon>
        <taxon>Cephalochordata</taxon>
        <taxon>Leptocardii</taxon>
        <taxon>Amphioxiformes</taxon>
        <taxon>Branchiostomatidae</taxon>
        <taxon>Branchiostoma</taxon>
    </lineage>
</organism>
<dbReference type="InterPro" id="IPR026823">
    <property type="entry name" value="cEGF"/>
</dbReference>
<dbReference type="Proteomes" id="UP000838412">
    <property type="component" value="Chromosome 16"/>
</dbReference>
<feature type="domain" description="EGF-like" evidence="17">
    <location>
        <begin position="4851"/>
        <end position="4890"/>
    </location>
</feature>
<sequence>MRVDVTAWLSNVDVPLSEELQLEQFQVSLTELQSQDGVLLTSLEGTANVELNTERWVLVYKEGILPAEVQVSAIRNAVQLYFGRHLVSLQTNYTSMMSTTDFSSLVDVSAPAPSRVELNERFYLQRLPASVSWSVETNPQVEFSISVSASTTDRVILVSFTQPTVEVFDYETMRADVTEWESNLDAALSEELQLGQFQVSLTELQSQDGMPLVNLTGTANVELNTERWVLVYKEGPGVAHTGLLLPELENLDITQDLTVFDYAAMRADVTEWESNLDVTLSEELQLGQFQVSLTELQSQDGVPLVDLTGTANVELNAERWVLVYRNGPGVTHTGLLLLELENLDIAQGLTGVLPADVQVGAIRSTFEEFFGSHLVSLQTDYASMMSTTDFSSLVDVSAPVPSRIELSERFYLQQLPASLSWSVETNPQVEFSISISASTTDRVILVSFTQPTVEVFDYAAMRADVTEWESNLNAALSEELQLGQFQVSLTELQSQDGVPLVDLTGTANVELNAERWVLVYQNGPGVTHTGLLLPELENLDITQGLTGVLPADMQVGAIRSTFEDYFGSHLVSLQTDYASMVSTTDFNSLVDVSAPVPSRVELNEQFYLQRLPASLSWSVETNPQVEFSISVSASTTDRVILASFTQPTVEVFDYAAMRADVTEWESNLDAALSEELQLGQFRVSLTELQSQDGVPLVDLTGTANVDLNAERWVLVYKNGPGVTHTGLLLPELENLDITQGLTGVLPADVQVGAIRSTFQDYFGSHLVSLQTDYASTMSTTDFSSLVDVSAPVPSRVELNEQFYLQRLPASLSWSVETNPQVEFSISVSASTTDRVILASFTQPTVEVFDYAALRADVTVWESSLDTALSEELQLGQFQVSLTELQSQDGVPLVDLTGTANVELNTERWVLVYQNGPGVTHTGLLLPELENLDITQGLKGVLPAVVQVGAIRSTFEDYFGSHLVNLQTDYASMMSSTDFSSLVDVSAPVPSRVELNEQFYLQRLPASLSWSVEANPQVEFSISVSASTTDRVILASFTQPTVEVQFSVFDYAVMRADVTEWESNLDAALSEELQLEQFQVSLTELQSQDGVPLVDLTGTANVDLKAERWVLVYQNGPGVTLTGLLLPELENLEITQGLAGVFPANVQVGAIRSTFKDYFGSHLVSLQTDYASMMSTTDFSSLVDVSAPVPSRIELKEQFYLQRLPASLSWSWETNPQVEFSISVSASTTDRVILASFTQPTVEVFDYAAMRADVTEWESNLDTALSEELQLGQFQVALRELQSQDGVPLVDLTGTANVDLKAERWVLVYQNSSDGTLTGLLLPELENLDITQGLAGVLPANVQVGSIRSTFEDYYGSHLVSLQTDYASMMSATDFSSLVDVSAPVPGRIELNERFYLQRLPASLTWSVETNPQVEFSISVSASTTDRVILASFTQPTVEVFDYAALRADVTVWESSLDTALSEELQLGQFQVSLTELQSQDGVPLVDLTGTANVELNTERWVLVYQNSSGVTHTGLLLPELENLDITQGLTGVLPADVQVGAIRSTFEDYFGSHLVSLQTDYASMMSTTDFSSLVDVSAPVPSRIELSERFYLQQLPASLSWSVETNPQVEFSISVSASTTDRVILASFTQPTVEVFDYAAMRADVTEWESNLNAALSEELQLGQFQVSLTELQSQDGVPLVDLTGTANVELNAERWVLVYRNGPGVTHTGLLLPELENLDITQGLTGVLPADMQVGAIRSTFEEYFGSHLVSLQTDYASMVSTTDFNSLVDVSAPVPSRVELNEQFYLQRLPASLSWSVEANPQVKFSISVSASTTDRVILASFTQPTVEVFDYAAMRADVTEWESNLDAALSEELQLGQFQVSLTELQSQDGVPLVNLTGTANVELNAERWVLVYKNGVLPADVQVGAIRSTFQDYFGSHLVSLQTDYASTMSTTDFNSLVDVSAPVPSRVELNEQFYLQRLPASLSWSVETNPQVEFSISVSASTTDRVILASFTQPTVEVFDYAALRADVTVWESSLDTALSEELQLGQFQVSLTELQSQDGVPLVDLTGTANVELNTERWVLVYQNGVLPAVVQVGAIRSTFEDYFGSHLVNLQTDYASMMSSTDFSSLVDVSAPVPSRVELNEKFYLQRLPASLSWSVEANPQVEFSISVSASTTDRVILASFTQPTVEVQFSVFDYAVMRADVTEWESNLDAALSEELQLEQFQVSLTELQSQDGVPLVDLTGTANVDLKAERWVLVYQNGPGVTHTGLLLPELENLDITQGLAGVLPANVQVGAIRSTFEDYFGSHLVSLQTDYASMMSTTDFSSLVDVSAPVPGRIELNEQFYLQRLPASLSWSWETNPQVEFSISVSPSSTDRVILASFTQPTVEVFDYAAMRADVTEWESNLDTALSEELQLGQFQVALRELQSQDGVPLVNLTGTANVELVAERWVLVYQNSSDGTLTGLLLPELENLDITQGLAGVLPANVQVGSIRSTFEDYYGSHLVSLQTDYASMMSATDFSSLVDVSAPVPGRIELNERFYLQRLPASLSWSVETNPQVEFSISVSASTTDRVILASFTQPTVEVFDYAAMRADVTEWESSLDAVLSEELQLGQFQVSLTELQSQDGVPLVDLTGTANVELNAERWVLVYQNGPGVTHTGLLLTELDDLDITQGLTGVLPADVQVGAIRSTFEDYFGSHLVSLQTDYASMMSTRDFSTLVDVSAPIPSRVELTEQFYLQQLPASLSWSVETNPQVEFSISVSASTTDRVILASFTQPTVEVFDYAAMRADVTVWESNLDADLSEELRFGEFQVALSELQSQDGVPLVDLTGTANVELNVERWVLVYDEGPGVTQTGLLLTELANLDISQGLTVFDYVAMRAEVTTWESNLGAALSEELQLGQFQVSLTELQSQDGVPLVDLTGTANVDLNAERWVLVYDEGPGDTQTGLLLTELANLDISQGLTAGVLPVNIQVSVIRRSFQLYFGRHIESLQTDYASMMSTTDFSSLVDVSAPVPSRIELNERFYLQRLSASLSWSVETNPQVEFSISVSPSTTDRVILASFTQPSVEVFDYVAMRAEVTTWESNLDAALSEELQLGEFKVSLTELQSQDGVPLVNVVRTANVELNAERWVLVYDEGPGVTHTGLLLTELENLDISQGLTVFDYVAMRAEVTTWESNLDTALSEELQLGQFQVSLTELQSQDGVPLVNIVGTANVDLNVGRWVLVYKEGPGITYTGLVLPEFENLDITQGLTGLLPTPLLLSVARETFQMYFERHLTNLQMDYTSMVTTTDFSSVVDVSLPVPSRIELNERFYLERLPVAFSWSVEASPQVQFSISVSPSTANRVILASFTLPSALVFDYAAMRVDVTAWESNLDAAMSEELQLGEFQVSLTELQSQDGVPLVDLVGTANVELNAERWVLVYQEGPGITHTGFLLTCFENFDLTQDLTGVLPAELLINTASEMFAIYFERHLTNLQTHYTTMVATTDFSSLVDVSAPVPSRIDLNERFYLQRILPAFSWSIDVSSDARVEISVSTTRVERIILISFILPGPIDGQFGSWSDWSECTATCGVSVQTRTRTCDSPPPQGGGRYCEGDASQFQVCVGSDCPRGFVDWCDQVEDRCGVVSHGGICAMRRRDYVCFCQNGYNRITDNLGNFLRCVDVDECTTGLSNCAPGVGVCTNTPGGFTCKCPKGYTGNGIFCADINECLDPALSKCDENAHCTNSLGGFSCDCVEGFISIAEEGTAFTGECKAVDLLPYGADVGDIQLFITLHYVWQFPPFIITEVVSPPIYVDYGVPLMDGKLFHYIYIIENGLVIMSDRRIYVPTLRNPVSLSSVLRFVYADNIAVFAPFWTNNRFYNLLLGHAPKVWYQVYTEQSHFVMTVVNKLVIQQFSPTFSFRAKLVLVVTYDSMVPPWTATTQEVNTVQLVIATDYAHTFVLYKYPRGRMKWTPVFSTNQAQFYSFPARIGFVIRHTNTFGIRTEWSVEDPNSGQWSRMTGRPNAFRISDRLPTGLLAYRVETNSDTWVNPRLACQSWFEEEEDPLTWALSLVGRCPSTMAHALQEYGTFTTSPSEYRNAICFTRLFSSSSGGNMDCCYELFTGALLGGNRVNSGAGFLRRYERTSNQYYTREYLPYQWCTMQARSTAYVDRYVSRRIMSSSSSYRMVIQGTGFGDPHLATADGVEFTFNGYNEYVLLRSRSSAPYRFELQGRTSQSATRNGNVKATVFTAFAFRQPDDKVEVFLSEDSSSFLVRVNGQEVPISAIVNGSRSTFGDGRMFPRYANGNGQSNATGLLVSFPSGASVVINLSNNILTYTVGVAQDMQGQLEGMLGNFDGRYLGDFAFPNGTAVPLIDPRNPKEEELFSFGNTWSLRALSAFDGTSVNDLSLFTYYPQGTSPMTYGDDSFRPTFFGDDLSVLFGDASLQEQAVAVCGSVTARECLYDVAITGDLSFGNDTMNHEKAFKDACGILMNSPPELEYPEEIVAYVNQEYNVTLNATDDKDKTVTFTLTGNGTMERTGNLTASFSWLPTSVEKAYVEFIVTDSTGAASSITPKITICGCQNNGTCEFDRIISRDNGFAMAPCICVPGFAGDMCEQDADGCADIPCFQGKRVTCTDVKGEINITAGEKGYTCGPCPDDTTGDGETCEDVDECLLDAGDPRCHKCVNANCVNTPGSYTCVCKEGFHKDGDDKVCYDIDECRSDNTNDCDWVFGYCNNTEGGYECLCDPGFISYDGGLTCEDLNECLINNGGCQRICKNNEGSYECDCGVAYYLTSDEHTCIELDECETNTKCEYYCEDFVGHYECYCPDLFSADENGRTCSPYVNCTSNNTCHPAPIGACAQNWTTDEDTCFCVRGYELQLDNSCRDIDECTNGEARCDENSIGCNNTPGDYKCICKNGYELSVSHGLRKCHNINECNDNYGNCSHECEDTVGSFYCDCPKGWRLGSDQRTCEDIDECSSDALNDCSHNAVCNNTIGGYLCQCQDGFSGDGSLCGDIDECIQLGERGQGGCEVGCTNFNGGYVCTCGTGYQLKNDSVSCEDIDECSVPGTCEQACNNTLGSYFCSCSGDNVLREDGSTCRLNTNLCNHGCHEKANYIKENYTCVCRSGYSGNGTNCDIADPGVVVEVTLDNLEYTEGLGDCTSVAFIKLKGDVESALSVHFTGHQNFTIRENFLSFILSSFSNGSVVANLTLATKNLMSDQDIQQAMTNVRALSIGNLNVFTELCYPGHCLYGGSCSVSGAQRQCSCTIGRGGSRCEYLLSATTAGIVVAILVVVAPLLLVAACVLRRKNIEETAKLYRGSRSHSHIWWNMTRPRFKASFPNVPMQGAGWVTLRKRHGLGTYVEAFPYVDLDVRRYFPNNRRYDALSEGSVSTWRSSSVSTGTTSTLTGDSTWVAEWDDYMKVFGGDSEVKFSPG</sequence>
<keyword evidence="14" id="KW-0325">Glycoprotein</keyword>
<dbReference type="SUPFAM" id="SSF82895">
    <property type="entry name" value="TSP-1 type 1 repeat"/>
    <property type="match status" value="1"/>
</dbReference>
<keyword evidence="5" id="KW-0254">Endocytosis</keyword>
<dbReference type="Gene3D" id="2.10.25.10">
    <property type="entry name" value="Laminin"/>
    <property type="match status" value="12"/>
</dbReference>
<dbReference type="GO" id="GO:0005576">
    <property type="term" value="C:extracellular region"/>
    <property type="evidence" value="ECO:0007669"/>
    <property type="project" value="UniProtKB-SubCell"/>
</dbReference>
<evidence type="ECO:0000256" key="15">
    <source>
        <dbReference type="PROSITE-ProRule" id="PRU00076"/>
    </source>
</evidence>
<keyword evidence="21" id="KW-1185">Reference proteome</keyword>
<dbReference type="GO" id="GO:0006897">
    <property type="term" value="P:endocytosis"/>
    <property type="evidence" value="ECO:0007669"/>
    <property type="project" value="UniProtKB-KW"/>
</dbReference>
<name>A0A8J9Z6G8_BRALA</name>
<dbReference type="InterPro" id="IPR024731">
    <property type="entry name" value="NELL2-like_EGF"/>
</dbReference>
<feature type="domain" description="EGF-like" evidence="17">
    <location>
        <begin position="5205"/>
        <end position="5241"/>
    </location>
</feature>
<evidence type="ECO:0000256" key="6">
    <source>
        <dbReference type="ARBA" id="ARBA00022692"/>
    </source>
</evidence>
<feature type="domain" description="EGF-like" evidence="17">
    <location>
        <begin position="3648"/>
        <end position="3689"/>
    </location>
</feature>
<dbReference type="InterPro" id="IPR003886">
    <property type="entry name" value="NIDO_dom"/>
</dbReference>
<dbReference type="PROSITE" id="PS50092">
    <property type="entry name" value="TSP1"/>
    <property type="match status" value="1"/>
</dbReference>
<comment type="caution">
    <text evidence="15">Lacks conserved residue(s) required for the propagation of feature annotation.</text>
</comment>
<evidence type="ECO:0000259" key="18">
    <source>
        <dbReference type="PROSITE" id="PS50856"/>
    </source>
</evidence>
<dbReference type="FunFam" id="2.20.100.10:FF:000001">
    <property type="entry name" value="semaphorin-5A isoform X1"/>
    <property type="match status" value="1"/>
</dbReference>
<feature type="domain" description="EGF-like" evidence="17">
    <location>
        <begin position="4897"/>
        <end position="4937"/>
    </location>
</feature>
<dbReference type="InterPro" id="IPR009030">
    <property type="entry name" value="Growth_fac_rcpt_cys_sf"/>
</dbReference>
<evidence type="ECO:0000259" key="17">
    <source>
        <dbReference type="PROSITE" id="PS50026"/>
    </source>
</evidence>
<dbReference type="InterPro" id="IPR051495">
    <property type="entry name" value="Epithelial_Barrier/Signaling"/>
</dbReference>
<feature type="domain" description="VWFD" evidence="19">
    <location>
        <begin position="4153"/>
        <end position="4363"/>
    </location>
</feature>
<dbReference type="Pfam" id="PF07645">
    <property type="entry name" value="EGF_CA"/>
    <property type="match status" value="6"/>
</dbReference>
<dbReference type="SMART" id="SM00539">
    <property type="entry name" value="NIDO"/>
    <property type="match status" value="1"/>
</dbReference>
<accession>A0A8J9Z6G8</accession>
<dbReference type="InterPro" id="IPR056619">
    <property type="entry name" value="C8-3_MUC4"/>
</dbReference>
<dbReference type="Pfam" id="PF12947">
    <property type="entry name" value="EGF_3"/>
    <property type="match status" value="1"/>
</dbReference>
<dbReference type="Pfam" id="PF23263">
    <property type="entry name" value="C8-3_MUC4"/>
    <property type="match status" value="1"/>
</dbReference>
<feature type="transmembrane region" description="Helical" evidence="16">
    <location>
        <begin position="5242"/>
        <end position="5270"/>
    </location>
</feature>
<dbReference type="Gene3D" id="2.20.100.10">
    <property type="entry name" value="Thrombospondin type-1 (TSP1) repeat"/>
    <property type="match status" value="1"/>
</dbReference>
<evidence type="ECO:0000256" key="4">
    <source>
        <dbReference type="ARBA" id="ARBA00022536"/>
    </source>
</evidence>
<comment type="subcellular location">
    <subcellularLocation>
        <location evidence="1">Membrane</location>
        <topology evidence="1">Single-pass type I membrane protein</topology>
    </subcellularLocation>
    <subcellularLocation>
        <location evidence="2">Secreted</location>
    </subcellularLocation>
</comment>
<reference evidence="20" key="1">
    <citation type="submission" date="2022-01" db="EMBL/GenBank/DDBJ databases">
        <authorList>
            <person name="Braso-Vives M."/>
        </authorList>
    </citation>
    <scope>NUCLEOTIDE SEQUENCE</scope>
</reference>
<dbReference type="SUPFAM" id="SSF57196">
    <property type="entry name" value="EGF/Laminin"/>
    <property type="match status" value="5"/>
</dbReference>
<dbReference type="PANTHER" id="PTHR13802">
    <property type="entry name" value="MUCIN 4-RELATED"/>
    <property type="match status" value="1"/>
</dbReference>
<keyword evidence="7" id="KW-0732">Signal</keyword>
<dbReference type="InterPro" id="IPR005533">
    <property type="entry name" value="AMOP_dom"/>
</dbReference>
<dbReference type="PROSITE" id="PS01186">
    <property type="entry name" value="EGF_2"/>
    <property type="match status" value="6"/>
</dbReference>
<evidence type="ECO:0000313" key="20">
    <source>
        <dbReference type="EMBL" id="CAH1247819.1"/>
    </source>
</evidence>
<feature type="disulfide bond" evidence="15">
    <location>
        <begin position="5231"/>
        <end position="5240"/>
    </location>
</feature>
<feature type="domain" description="EGF-like" evidence="17">
    <location>
        <begin position="4938"/>
        <end position="4979"/>
    </location>
</feature>
<dbReference type="PANTHER" id="PTHR13802:SF52">
    <property type="entry name" value="MUCIN-4"/>
    <property type="match status" value="1"/>
</dbReference>
<proteinExistence type="predicted"/>
<dbReference type="InterPro" id="IPR000152">
    <property type="entry name" value="EGF-type_Asp/Asn_hydroxyl_site"/>
</dbReference>
<evidence type="ECO:0000256" key="9">
    <source>
        <dbReference type="ARBA" id="ARBA00022837"/>
    </source>
</evidence>
<dbReference type="PROSITE" id="PS00022">
    <property type="entry name" value="EGF_1"/>
    <property type="match status" value="2"/>
</dbReference>
<dbReference type="Pfam" id="PF00094">
    <property type="entry name" value="VWD"/>
    <property type="match status" value="1"/>
</dbReference>
<keyword evidence="12 15" id="KW-1015">Disulfide bond</keyword>
<evidence type="ECO:0000256" key="5">
    <source>
        <dbReference type="ARBA" id="ARBA00022583"/>
    </source>
</evidence>
<dbReference type="SMART" id="SM00179">
    <property type="entry name" value="EGF_CA"/>
    <property type="match status" value="12"/>
</dbReference>
<dbReference type="EMBL" id="OV696701">
    <property type="protein sequence ID" value="CAH1247819.1"/>
    <property type="molecule type" value="Genomic_DNA"/>
</dbReference>
<dbReference type="FunFam" id="2.10.25.10:FF:000009">
    <property type="entry name" value="Low-density lipoprotein receptor isoform 1"/>
    <property type="match status" value="1"/>
</dbReference>
<keyword evidence="11 16" id="KW-0472">Membrane</keyword>
<evidence type="ECO:0000256" key="7">
    <source>
        <dbReference type="ARBA" id="ARBA00022729"/>
    </source>
</evidence>
<dbReference type="SUPFAM" id="SSF57184">
    <property type="entry name" value="Growth factor receptor domain"/>
    <property type="match status" value="3"/>
</dbReference>
<keyword evidence="3" id="KW-0964">Secreted</keyword>
<protein>
    <submittedName>
        <fullName evidence="20">SCUBE3 protein</fullName>
    </submittedName>
</protein>
<evidence type="ECO:0000259" key="19">
    <source>
        <dbReference type="PROSITE" id="PS51233"/>
    </source>
</evidence>
<dbReference type="PROSITE" id="PS50856">
    <property type="entry name" value="AMOP"/>
    <property type="match status" value="1"/>
</dbReference>
<dbReference type="GO" id="GO:0005509">
    <property type="term" value="F:calcium ion binding"/>
    <property type="evidence" value="ECO:0007669"/>
    <property type="project" value="InterPro"/>
</dbReference>
<dbReference type="InterPro" id="IPR036383">
    <property type="entry name" value="TSP1_rpt_sf"/>
</dbReference>
<dbReference type="PROSITE" id="PS51233">
    <property type="entry name" value="VWFD"/>
    <property type="match status" value="1"/>
</dbReference>
<dbReference type="Pfam" id="PF12662">
    <property type="entry name" value="cEGF"/>
    <property type="match status" value="2"/>
</dbReference>
<evidence type="ECO:0000256" key="1">
    <source>
        <dbReference type="ARBA" id="ARBA00004479"/>
    </source>
</evidence>
<dbReference type="Pfam" id="PF00090">
    <property type="entry name" value="TSP_1"/>
    <property type="match status" value="1"/>
</dbReference>
<dbReference type="PROSITE" id="PS50026">
    <property type="entry name" value="EGF_3"/>
    <property type="match status" value="7"/>
</dbReference>